<gene>
    <name evidence="15" type="ORF">X798_04056</name>
</gene>
<dbReference type="PROSITE" id="PS50039">
    <property type="entry name" value="FORK_HEAD_3"/>
    <property type="match status" value="2"/>
</dbReference>
<dbReference type="AlphaFoldDB" id="A0A238BUE1"/>
<name>A0A238BUE1_9BILA</name>
<evidence type="ECO:0000256" key="4">
    <source>
        <dbReference type="ARBA" id="ARBA00022490"/>
    </source>
</evidence>
<dbReference type="InterPro" id="IPR001766">
    <property type="entry name" value="Fork_head_dom"/>
</dbReference>
<evidence type="ECO:0000256" key="11">
    <source>
        <dbReference type="ARBA" id="ARBA00039893"/>
    </source>
</evidence>
<feature type="compositionally biased region" description="Basic and acidic residues" evidence="13">
    <location>
        <begin position="166"/>
        <end position="178"/>
    </location>
</feature>
<dbReference type="Gene3D" id="1.10.10.10">
    <property type="entry name" value="Winged helix-like DNA-binding domain superfamily/Winged helix DNA-binding domain"/>
    <property type="match status" value="2"/>
</dbReference>
<dbReference type="GO" id="GO:0005737">
    <property type="term" value="C:cytoplasm"/>
    <property type="evidence" value="ECO:0007669"/>
    <property type="project" value="UniProtKB-SubCell"/>
</dbReference>
<feature type="compositionally biased region" description="Basic residues" evidence="13">
    <location>
        <begin position="728"/>
        <end position="737"/>
    </location>
</feature>
<feature type="region of interest" description="Disordered" evidence="13">
    <location>
        <begin position="217"/>
        <end position="277"/>
    </location>
</feature>
<feature type="region of interest" description="Disordered" evidence="13">
    <location>
        <begin position="714"/>
        <end position="740"/>
    </location>
</feature>
<protein>
    <recommendedName>
        <fullName evidence="11">Forkhead box protein O</fullName>
    </recommendedName>
</protein>
<dbReference type="InterPro" id="IPR030456">
    <property type="entry name" value="TF_fork_head_CS_2"/>
</dbReference>
<reference evidence="15 16" key="1">
    <citation type="submission" date="2015-12" db="EMBL/GenBank/DDBJ databases">
        <title>Draft genome of the nematode, Onchocerca flexuosa.</title>
        <authorList>
            <person name="Mitreva M."/>
        </authorList>
    </citation>
    <scope>NUCLEOTIDE SEQUENCE [LARGE SCALE GENOMIC DNA]</scope>
    <source>
        <strain evidence="15">Red Deer</strain>
    </source>
</reference>
<evidence type="ECO:0000256" key="13">
    <source>
        <dbReference type="SAM" id="MobiDB-lite"/>
    </source>
</evidence>
<keyword evidence="5" id="KW-0597">Phosphoprotein</keyword>
<evidence type="ECO:0000256" key="1">
    <source>
        <dbReference type="ARBA" id="ARBA00004123"/>
    </source>
</evidence>
<keyword evidence="6" id="KW-0341">Growth regulation</keyword>
<feature type="DNA-binding region" description="Fork-head" evidence="12">
    <location>
        <begin position="283"/>
        <end position="337"/>
    </location>
</feature>
<keyword evidence="8 12" id="KW-0238">DNA-binding</keyword>
<evidence type="ECO:0000256" key="8">
    <source>
        <dbReference type="ARBA" id="ARBA00023125"/>
    </source>
</evidence>
<keyword evidence="9" id="KW-0804">Transcription</keyword>
<dbReference type="SUPFAM" id="SSF46785">
    <property type="entry name" value="Winged helix' DNA-binding domain"/>
    <property type="match status" value="2"/>
</dbReference>
<evidence type="ECO:0000256" key="10">
    <source>
        <dbReference type="ARBA" id="ARBA00023242"/>
    </source>
</evidence>
<keyword evidence="4" id="KW-0963">Cytoplasm</keyword>
<dbReference type="GO" id="GO:0000978">
    <property type="term" value="F:RNA polymerase II cis-regulatory region sequence-specific DNA binding"/>
    <property type="evidence" value="ECO:0007669"/>
    <property type="project" value="TreeGrafter"/>
</dbReference>
<dbReference type="InterPro" id="IPR036390">
    <property type="entry name" value="WH_DNA-bd_sf"/>
</dbReference>
<evidence type="ECO:0000256" key="5">
    <source>
        <dbReference type="ARBA" id="ARBA00022553"/>
    </source>
</evidence>
<organism evidence="15 16">
    <name type="scientific">Onchocerca flexuosa</name>
    <dbReference type="NCBI Taxonomy" id="387005"/>
    <lineage>
        <taxon>Eukaryota</taxon>
        <taxon>Metazoa</taxon>
        <taxon>Ecdysozoa</taxon>
        <taxon>Nematoda</taxon>
        <taxon>Chromadorea</taxon>
        <taxon>Rhabditida</taxon>
        <taxon>Spirurina</taxon>
        <taxon>Spiruromorpha</taxon>
        <taxon>Filarioidea</taxon>
        <taxon>Onchocercidae</taxon>
        <taxon>Onchocerca</taxon>
    </lineage>
</organism>
<keyword evidence="3" id="KW-0217">Developmental protein</keyword>
<evidence type="ECO:0000256" key="6">
    <source>
        <dbReference type="ARBA" id="ARBA00022604"/>
    </source>
</evidence>
<feature type="compositionally biased region" description="Low complexity" evidence="13">
    <location>
        <begin position="137"/>
        <end position="149"/>
    </location>
</feature>
<dbReference type="GO" id="GO:0000981">
    <property type="term" value="F:DNA-binding transcription factor activity, RNA polymerase II-specific"/>
    <property type="evidence" value="ECO:0007669"/>
    <property type="project" value="TreeGrafter"/>
</dbReference>
<sequence length="1136" mass="123179">MRFVHDSSREMHHCYEKFTSHSGNIRYRFCVLLLFSLLLVQLGTSSLHAWLLIKLCFGRKKMLSASSGNCSTSVTVAKTSVTENAVTLGNCYVVAPDGIPTTSCGRFEADDDGGDNEGGKNGSGVCDANNGVVPMESIPSSSSSTPSSSGLGPTGAVPVENVTSTGKEELGPVSRDRCNTWPMRRPQLDINAQTSPLIHEQIPEEETDVCDSVEKLSNGRLGTNSTTALMGSPKSDSFSPGISSPVPCGASSIAPVGASGTPSDTSDSGLAASKKSTTRRNAWGNMSYADLITQAIVSSPEKRLTLSQGNELVYEWMVQNVPYFRDKGDSNSSAGWKPFPVEDVRRGEGLDQRVEGLLYITPSTQRTIRWSTPIHQQHLNQNANRYRAAEEDIMQAKDSVMNLDDYAEFEQRGRSHTWPERQLVHSELNAIATTEAADPGLSPRVYTPGLLSNESSTSISATSSASLAEALKSNLNLIPEPDCNQESEPASKMGFSREKQIMVSHPKKIPFRTQSDMRLSAINMDNMKSNAAISYSSVSHFSVQNSSQHVTNALPTLSLSHSSPAQIQSPVVSHSTFNVRQNITPTDNSAQLSILKLVSTAGDTSSLLSVIGSGENFSNSSISSPTHRIIGGSAQNLTVTLVDPHIESSSGPLLTNENNMSIIKSLPCSDSSTTCSASSIPNSCDSSQILTSTVADLDATVPYFTAHADAAQGLIEEDPEDPGEQKPIKRKRSRKRLNGLISQKKSNPWGKESYSDLIAKALRSTFDGRMRLNEIYNWFASNVPYFGSRTSQEQSAGWKNSIRHNLSLHSRFMRIQNEGAGKSSWWVINPDAKPGRNPRRQRSATLETTTKVAMDKKRRGARKKVMEMRANAGGGTLHSAGSSIVGSQASVLSRELYTGEEDSSNFEPFRSRTQSNLSLSGSSSRVSPSMIENYENFDSFDFPPFVEAASAMPHDILDRTNEMNLNQSDSPAFHRPMANPMLNGTSTPASSNLIAHIKTEPSSSRTESSVQPPPSYHELDVVRGVQNMQNPLLRTHLMQNRIPSQQGIPFNGNFSTGSTNVATPNWMHSNVVPVSIHPSISCAAQQSFSGNTAALPMDLENLALPDQPLMEVENMEAVIRHELSQSAGSQLSFDNI</sequence>
<dbReference type="PRINTS" id="PR00053">
    <property type="entry name" value="FORKHEAD"/>
</dbReference>
<feature type="domain" description="Fork-head" evidence="14">
    <location>
        <begin position="283"/>
        <end position="337"/>
    </location>
</feature>
<feature type="region of interest" description="Disordered" evidence="13">
    <location>
        <begin position="106"/>
        <end position="181"/>
    </location>
</feature>
<dbReference type="PROSITE" id="PS00658">
    <property type="entry name" value="FORK_HEAD_2"/>
    <property type="match status" value="1"/>
</dbReference>
<dbReference type="GO" id="GO:0005634">
    <property type="term" value="C:nucleus"/>
    <property type="evidence" value="ECO:0007669"/>
    <property type="project" value="UniProtKB-SubCell"/>
</dbReference>
<feature type="domain" description="Fork-head" evidence="14">
    <location>
        <begin position="753"/>
        <end position="842"/>
    </location>
</feature>
<dbReference type="OrthoDB" id="5954824at2759"/>
<evidence type="ECO:0000256" key="7">
    <source>
        <dbReference type="ARBA" id="ARBA00023015"/>
    </source>
</evidence>
<dbReference type="Pfam" id="PF00250">
    <property type="entry name" value="Forkhead"/>
    <property type="match status" value="2"/>
</dbReference>
<dbReference type="PANTHER" id="PTHR45767:SF2">
    <property type="entry name" value="FORKHEAD BOX PROTEIN O"/>
    <property type="match status" value="1"/>
</dbReference>
<feature type="compositionally biased region" description="Polar residues" evidence="13">
    <location>
        <begin position="220"/>
        <end position="242"/>
    </location>
</feature>
<evidence type="ECO:0000256" key="9">
    <source>
        <dbReference type="ARBA" id="ARBA00023163"/>
    </source>
</evidence>
<evidence type="ECO:0000313" key="15">
    <source>
        <dbReference type="EMBL" id="OZC08969.1"/>
    </source>
</evidence>
<feature type="compositionally biased region" description="Low complexity" evidence="13">
    <location>
        <begin position="911"/>
        <end position="925"/>
    </location>
</feature>
<evidence type="ECO:0000259" key="14">
    <source>
        <dbReference type="PROSITE" id="PS50039"/>
    </source>
</evidence>
<evidence type="ECO:0000256" key="3">
    <source>
        <dbReference type="ARBA" id="ARBA00022473"/>
    </source>
</evidence>
<evidence type="ECO:0000256" key="2">
    <source>
        <dbReference type="ARBA" id="ARBA00004496"/>
    </source>
</evidence>
<dbReference type="Proteomes" id="UP000242913">
    <property type="component" value="Unassembled WGS sequence"/>
</dbReference>
<evidence type="ECO:0000313" key="16">
    <source>
        <dbReference type="Proteomes" id="UP000242913"/>
    </source>
</evidence>
<feature type="DNA-binding region" description="Fork-head" evidence="12">
    <location>
        <begin position="753"/>
        <end position="842"/>
    </location>
</feature>
<feature type="region of interest" description="Disordered" evidence="13">
    <location>
        <begin position="900"/>
        <end position="925"/>
    </location>
</feature>
<keyword evidence="7" id="KW-0805">Transcription regulation</keyword>
<dbReference type="InterPro" id="IPR036388">
    <property type="entry name" value="WH-like_DNA-bd_sf"/>
</dbReference>
<feature type="region of interest" description="Disordered" evidence="13">
    <location>
        <begin position="826"/>
        <end position="862"/>
    </location>
</feature>
<dbReference type="EMBL" id="KZ269999">
    <property type="protein sequence ID" value="OZC08969.1"/>
    <property type="molecule type" value="Genomic_DNA"/>
</dbReference>
<dbReference type="PANTHER" id="PTHR45767">
    <property type="entry name" value="FORKHEAD BOX PROTEIN O"/>
    <property type="match status" value="1"/>
</dbReference>
<accession>A0A238BUE1</accession>
<keyword evidence="16" id="KW-1185">Reference proteome</keyword>
<dbReference type="SMART" id="SM00339">
    <property type="entry name" value="FH"/>
    <property type="match status" value="2"/>
</dbReference>
<proteinExistence type="predicted"/>
<comment type="subcellular location">
    <subcellularLocation>
        <location evidence="2">Cytoplasm</location>
    </subcellularLocation>
    <subcellularLocation>
        <location evidence="1 12">Nucleus</location>
    </subcellularLocation>
</comment>
<evidence type="ECO:0000256" key="12">
    <source>
        <dbReference type="PROSITE-ProRule" id="PRU00089"/>
    </source>
</evidence>
<keyword evidence="10 12" id="KW-0539">Nucleus</keyword>
<dbReference type="CDD" id="cd20032">
    <property type="entry name" value="FH_FOXO"/>
    <property type="match status" value="1"/>
</dbReference>